<dbReference type="PROSITE" id="PS50110">
    <property type="entry name" value="RESPONSE_REGULATORY"/>
    <property type="match status" value="2"/>
</dbReference>
<name>A0A0F5Y735_9CYAN</name>
<keyword evidence="4 9" id="KW-0597">Phosphoprotein</keyword>
<dbReference type="GO" id="GO:0009927">
    <property type="term" value="F:histidine phosphotransfer kinase activity"/>
    <property type="evidence" value="ECO:0007669"/>
    <property type="project" value="TreeGrafter"/>
</dbReference>
<dbReference type="SUPFAM" id="SSF55785">
    <property type="entry name" value="PYP-like sensor domain (PAS domain)"/>
    <property type="match status" value="3"/>
</dbReference>
<sequence length="1241" mass="138700">MHPLLKRQLKRLALSENTPPSNAVPWQEFLDRISRSYTEADQERYLVERSLTLSSREMLQLYEHQRQETETRLATERDRLQAVISSLGAGLCILDPKGCLLSMNPEAERLLGWKQTELLGQPLLQHIAPDSKLSSVDFPSTFQDGLDCSSSATCVPQILKSSDDQFLCRNHQILAVSYVLNPILDHETLIGAVLIFLDITDRKRAQLEAERSLSLLQATFNATDAGIVALDRYGKVCNFNQKFVEMWQIPEAMLYSPNPQSALTFVLRQLKYPPRFLNTVMQLSADPKTPTYDIVEFKDSRIFEVYSHPSKVGEKIVGRVWSFRDITERKRVEKSLKHRVEFEQLITNLSTYFISLSTEEIDYGIEQALQKISQFIGVDRGYIYVFPDDESLIKSLYQWKKNSGKPELKEESTAAKPHKDKLINVLEVRLKPNSDEKLNPSEIPWIMQQLNQLKSIHLLADDLSEEALSDLQYLQQFHSKESLFEPQKKSLDNLQYLSIIPLVCSKSVVGFLRFDAVNSAFTWSSDSVALLKMVAEMFSNAIQRKRTEAVLRQTEAKYRSIFENAAEGICQTTPQGRYLSANPALARILGYASPSALIEGITDINQQLYVKPNRRAEFIAAMQANPVVSGFESQVYRQDGSIIWISENSRAVRDATGRIVCYEGTVEDITESKEASVALKQAKEAAVAASRAKSTFLANMSHELRTPLNAIIGYGEILAEEAEDSGYGDLVPDLERICNAGRNLLTLINDILDISKIEAGRMDLYLEALNISTLIESVISTAQPLVDRNGNTLEVECDSEIEMMIADVTKVQQILLNLLSNAAKFTTAGQIKLKVSSLLPEPQNLEYGESENSATSFIQFQVSDTGIGMSPEQLDILFQPFTQGDASTTRRYGGTGLGLTISQRFCQMMGGSITVESQLDRGSTFTVILPTEVKNQTGELIEEEDNWKPPISSLITQHSITPVTATANLDHTILVIDDDLIAQDLIVRSLTAEGIKIETASSGQEGLRKAKELHPDAITLDIMMPSMDGWTVLSALKADPELADIPVIVLSFVSNKTRGFALGASDYLIKPVDGKRLANLVSKYQHQHHDDDSNPINHILIVEDDLSARQMLRELLERDGWRVWEAEDGSSALKQLSQNTPSLILLDLVLPQISGFELIDLLRNTPDWARIPIIVTTAMDLTSRESSQLQGCVEQILQKGSYNCEDLLRDIRGLVNASLRTSSLVSPSRNTELSTLKSDHG</sequence>
<dbReference type="PROSITE" id="PS50113">
    <property type="entry name" value="PAC"/>
    <property type="match status" value="1"/>
</dbReference>
<dbReference type="SUPFAM" id="SSF47384">
    <property type="entry name" value="Homodimeric domain of signal transducing histidine kinase"/>
    <property type="match status" value="1"/>
</dbReference>
<dbReference type="PROSITE" id="PS50112">
    <property type="entry name" value="PAS"/>
    <property type="match status" value="2"/>
</dbReference>
<dbReference type="InterPro" id="IPR001789">
    <property type="entry name" value="Sig_transdc_resp-reg_receiver"/>
</dbReference>
<feature type="modified residue" description="4-aspartylphosphate" evidence="9">
    <location>
        <position position="1147"/>
    </location>
</feature>
<dbReference type="InterPro" id="IPR036890">
    <property type="entry name" value="HATPase_C_sf"/>
</dbReference>
<dbReference type="GO" id="GO:0006355">
    <property type="term" value="P:regulation of DNA-templated transcription"/>
    <property type="evidence" value="ECO:0007669"/>
    <property type="project" value="InterPro"/>
</dbReference>
<dbReference type="SMART" id="SM00448">
    <property type="entry name" value="REC"/>
    <property type="match status" value="2"/>
</dbReference>
<dbReference type="SMART" id="SM00387">
    <property type="entry name" value="HATPase_c"/>
    <property type="match status" value="1"/>
</dbReference>
<feature type="domain" description="PAC" evidence="13">
    <location>
        <begin position="629"/>
        <end position="681"/>
    </location>
</feature>
<dbReference type="CDD" id="cd00082">
    <property type="entry name" value="HisKA"/>
    <property type="match status" value="1"/>
</dbReference>
<dbReference type="Pfam" id="PF13188">
    <property type="entry name" value="PAS_8"/>
    <property type="match status" value="1"/>
</dbReference>
<reference evidence="14 15" key="1">
    <citation type="submission" date="2015-06" db="EMBL/GenBank/DDBJ databases">
        <title>Draft genome assembly of filamentous brackish cyanobacterium Limnoraphis robusta strain CS-951.</title>
        <authorList>
            <person name="Willis A."/>
            <person name="Parks M."/>
            <person name="Burford M.A."/>
        </authorList>
    </citation>
    <scope>NUCLEOTIDE SEQUENCE [LARGE SCALE GENOMIC DNA]</scope>
    <source>
        <strain evidence="14 15">CS-951</strain>
    </source>
</reference>
<dbReference type="InterPro" id="IPR036097">
    <property type="entry name" value="HisK_dim/P_sf"/>
</dbReference>
<dbReference type="Gene3D" id="3.30.565.10">
    <property type="entry name" value="Histidine kinase-like ATPase, C-terminal domain"/>
    <property type="match status" value="1"/>
</dbReference>
<dbReference type="InterPro" id="IPR003594">
    <property type="entry name" value="HATPase_dom"/>
</dbReference>
<dbReference type="SMART" id="SM00388">
    <property type="entry name" value="HisKA"/>
    <property type="match status" value="1"/>
</dbReference>
<dbReference type="SMART" id="SM00091">
    <property type="entry name" value="PAS"/>
    <property type="match status" value="3"/>
</dbReference>
<keyword evidence="6 14" id="KW-0418">Kinase</keyword>
<evidence type="ECO:0000313" key="15">
    <source>
        <dbReference type="Proteomes" id="UP000033607"/>
    </source>
</evidence>
<evidence type="ECO:0000256" key="4">
    <source>
        <dbReference type="ARBA" id="ARBA00022553"/>
    </source>
</evidence>
<dbReference type="SMART" id="SM00065">
    <property type="entry name" value="GAF"/>
    <property type="match status" value="1"/>
</dbReference>
<dbReference type="Pfam" id="PF02518">
    <property type="entry name" value="HATPase_c"/>
    <property type="match status" value="1"/>
</dbReference>
<feature type="domain" description="Response regulatory" evidence="11">
    <location>
        <begin position="1098"/>
        <end position="1214"/>
    </location>
</feature>
<dbReference type="Pfam" id="PF00512">
    <property type="entry name" value="HisKA"/>
    <property type="match status" value="1"/>
</dbReference>
<evidence type="ECO:0000259" key="10">
    <source>
        <dbReference type="PROSITE" id="PS50109"/>
    </source>
</evidence>
<evidence type="ECO:0000256" key="2">
    <source>
        <dbReference type="ARBA" id="ARBA00006402"/>
    </source>
</evidence>
<evidence type="ECO:0000256" key="9">
    <source>
        <dbReference type="PROSITE-ProRule" id="PRU00169"/>
    </source>
</evidence>
<dbReference type="Proteomes" id="UP000033607">
    <property type="component" value="Unassembled WGS sequence"/>
</dbReference>
<feature type="domain" description="PAS" evidence="12">
    <location>
        <begin position="76"/>
        <end position="132"/>
    </location>
</feature>
<evidence type="ECO:0000313" key="14">
    <source>
        <dbReference type="EMBL" id="KKD34674.1"/>
    </source>
</evidence>
<comment type="caution">
    <text evidence="14">The sequence shown here is derived from an EMBL/GenBank/DDBJ whole genome shotgun (WGS) entry which is preliminary data.</text>
</comment>
<dbReference type="PANTHER" id="PTHR43047">
    <property type="entry name" value="TWO-COMPONENT HISTIDINE PROTEIN KINASE"/>
    <property type="match status" value="1"/>
</dbReference>
<dbReference type="InterPro" id="IPR013767">
    <property type="entry name" value="PAS_fold"/>
</dbReference>
<dbReference type="PROSITE" id="PS50109">
    <property type="entry name" value="HIS_KIN"/>
    <property type="match status" value="1"/>
</dbReference>
<dbReference type="InterPro" id="IPR029016">
    <property type="entry name" value="GAF-like_dom_sf"/>
</dbReference>
<feature type="modified residue" description="4-aspartylphosphate" evidence="9">
    <location>
        <position position="1021"/>
    </location>
</feature>
<evidence type="ECO:0000256" key="7">
    <source>
        <dbReference type="ARBA" id="ARBA00023012"/>
    </source>
</evidence>
<dbReference type="PATRIC" id="fig|1637645.4.peg.5352"/>
<dbReference type="RefSeq" id="WP_046282208.1">
    <property type="nucleotide sequence ID" value="NZ_LATL02000269.1"/>
</dbReference>
<dbReference type="Gene3D" id="3.30.450.40">
    <property type="match status" value="1"/>
</dbReference>
<dbReference type="SUPFAM" id="SSF55781">
    <property type="entry name" value="GAF domain-like"/>
    <property type="match status" value="1"/>
</dbReference>
<evidence type="ECO:0000256" key="3">
    <source>
        <dbReference type="ARBA" id="ARBA00012438"/>
    </source>
</evidence>
<dbReference type="SMART" id="SM00086">
    <property type="entry name" value="PAC"/>
    <property type="match status" value="3"/>
</dbReference>
<proteinExistence type="inferred from homology"/>
<dbReference type="InterPro" id="IPR003018">
    <property type="entry name" value="GAF"/>
</dbReference>
<dbReference type="Pfam" id="PF00989">
    <property type="entry name" value="PAS"/>
    <property type="match status" value="2"/>
</dbReference>
<dbReference type="SUPFAM" id="SSF55874">
    <property type="entry name" value="ATPase domain of HSP90 chaperone/DNA topoisomerase II/histidine kinase"/>
    <property type="match status" value="1"/>
</dbReference>
<organism evidence="14 15">
    <name type="scientific">Limnoraphis robusta CS-951</name>
    <dbReference type="NCBI Taxonomy" id="1637645"/>
    <lineage>
        <taxon>Bacteria</taxon>
        <taxon>Bacillati</taxon>
        <taxon>Cyanobacteriota</taxon>
        <taxon>Cyanophyceae</taxon>
        <taxon>Oscillatoriophycideae</taxon>
        <taxon>Oscillatoriales</taxon>
        <taxon>Sirenicapillariaceae</taxon>
        <taxon>Limnoraphis</taxon>
    </lineage>
</organism>
<dbReference type="CDD" id="cd00130">
    <property type="entry name" value="PAS"/>
    <property type="match status" value="2"/>
</dbReference>
<dbReference type="EMBL" id="LATL02000269">
    <property type="protein sequence ID" value="KKD34674.1"/>
    <property type="molecule type" value="Genomic_DNA"/>
</dbReference>
<comment type="similarity">
    <text evidence="2">In the N-terminal section; belongs to the phytochrome family.</text>
</comment>
<gene>
    <name evidence="14" type="ORF">WN50_29585</name>
</gene>
<evidence type="ECO:0000259" key="13">
    <source>
        <dbReference type="PROSITE" id="PS50113"/>
    </source>
</evidence>
<dbReference type="InterPro" id="IPR003661">
    <property type="entry name" value="HisK_dim/P_dom"/>
</dbReference>
<dbReference type="InterPro" id="IPR035965">
    <property type="entry name" value="PAS-like_dom_sf"/>
</dbReference>
<feature type="domain" description="Histidine kinase" evidence="10">
    <location>
        <begin position="699"/>
        <end position="933"/>
    </location>
</feature>
<evidence type="ECO:0000256" key="1">
    <source>
        <dbReference type="ARBA" id="ARBA00000085"/>
    </source>
</evidence>
<dbReference type="AlphaFoldDB" id="A0A0F5Y735"/>
<dbReference type="SUPFAM" id="SSF52172">
    <property type="entry name" value="CheY-like"/>
    <property type="match status" value="2"/>
</dbReference>
<evidence type="ECO:0000256" key="8">
    <source>
        <dbReference type="ARBA" id="ARBA00074306"/>
    </source>
</evidence>
<dbReference type="EC" id="2.7.13.3" evidence="3"/>
<dbReference type="InterPro" id="IPR011006">
    <property type="entry name" value="CheY-like_superfamily"/>
</dbReference>
<dbReference type="GO" id="GO:0005886">
    <property type="term" value="C:plasma membrane"/>
    <property type="evidence" value="ECO:0007669"/>
    <property type="project" value="TreeGrafter"/>
</dbReference>
<dbReference type="InterPro" id="IPR004358">
    <property type="entry name" value="Sig_transdc_His_kin-like_C"/>
</dbReference>
<comment type="catalytic activity">
    <reaction evidence="1">
        <text>ATP + protein L-histidine = ADP + protein N-phospho-L-histidine.</text>
        <dbReference type="EC" id="2.7.13.3"/>
    </reaction>
</comment>
<dbReference type="PANTHER" id="PTHR43047:SF72">
    <property type="entry name" value="OSMOSENSING HISTIDINE PROTEIN KINASE SLN1"/>
    <property type="match status" value="1"/>
</dbReference>
<dbReference type="Pfam" id="PF00072">
    <property type="entry name" value="Response_reg"/>
    <property type="match status" value="2"/>
</dbReference>
<evidence type="ECO:0000256" key="6">
    <source>
        <dbReference type="ARBA" id="ARBA00022777"/>
    </source>
</evidence>
<feature type="domain" description="PAS" evidence="12">
    <location>
        <begin position="554"/>
        <end position="597"/>
    </location>
</feature>
<accession>A0A0F5Y735</accession>
<dbReference type="Gene3D" id="1.10.287.130">
    <property type="match status" value="1"/>
</dbReference>
<evidence type="ECO:0000259" key="12">
    <source>
        <dbReference type="PROSITE" id="PS50112"/>
    </source>
</evidence>
<keyword evidence="5" id="KW-0808">Transferase</keyword>
<dbReference type="GO" id="GO:0000155">
    <property type="term" value="F:phosphorelay sensor kinase activity"/>
    <property type="evidence" value="ECO:0007669"/>
    <property type="project" value="InterPro"/>
</dbReference>
<dbReference type="Gene3D" id="3.40.50.2300">
    <property type="match status" value="2"/>
</dbReference>
<evidence type="ECO:0000259" key="11">
    <source>
        <dbReference type="PROSITE" id="PS50110"/>
    </source>
</evidence>
<protein>
    <recommendedName>
        <fullName evidence="8">Circadian input-output histidine kinase CikA</fullName>
        <ecNumber evidence="3">2.7.13.3</ecNumber>
    </recommendedName>
</protein>
<evidence type="ECO:0000256" key="5">
    <source>
        <dbReference type="ARBA" id="ARBA00022679"/>
    </source>
</evidence>
<dbReference type="FunFam" id="3.30.565.10:FF:000010">
    <property type="entry name" value="Sensor histidine kinase RcsC"/>
    <property type="match status" value="1"/>
</dbReference>
<dbReference type="InterPro" id="IPR000700">
    <property type="entry name" value="PAS-assoc_C"/>
</dbReference>
<dbReference type="Gene3D" id="3.30.450.20">
    <property type="entry name" value="PAS domain"/>
    <property type="match status" value="3"/>
</dbReference>
<dbReference type="InterPro" id="IPR000014">
    <property type="entry name" value="PAS"/>
</dbReference>
<dbReference type="NCBIfam" id="TIGR00229">
    <property type="entry name" value="sensory_box"/>
    <property type="match status" value="2"/>
</dbReference>
<dbReference type="InterPro" id="IPR001610">
    <property type="entry name" value="PAC"/>
</dbReference>
<feature type="domain" description="Response regulatory" evidence="11">
    <location>
        <begin position="972"/>
        <end position="1085"/>
    </location>
</feature>
<dbReference type="CDD" id="cd17574">
    <property type="entry name" value="REC_OmpR"/>
    <property type="match status" value="1"/>
</dbReference>
<dbReference type="InterPro" id="IPR005467">
    <property type="entry name" value="His_kinase_dom"/>
</dbReference>
<keyword evidence="7" id="KW-0902">Two-component regulatory system</keyword>
<dbReference type="OrthoDB" id="510512at2"/>
<dbReference type="PRINTS" id="PR00344">
    <property type="entry name" value="BCTRLSENSOR"/>
</dbReference>
<dbReference type="CDD" id="cd16922">
    <property type="entry name" value="HATPase_EvgS-ArcB-TorS-like"/>
    <property type="match status" value="1"/>
</dbReference>